<gene>
    <name evidence="1" type="ORF">AVEN_223510_1</name>
</gene>
<comment type="caution">
    <text evidence="1">The sequence shown here is derived from an EMBL/GenBank/DDBJ whole genome shotgun (WGS) entry which is preliminary data.</text>
</comment>
<dbReference type="Proteomes" id="UP000499080">
    <property type="component" value="Unassembled WGS sequence"/>
</dbReference>
<dbReference type="EMBL" id="BGPR01000376">
    <property type="protein sequence ID" value="GBM16580.1"/>
    <property type="molecule type" value="Genomic_DNA"/>
</dbReference>
<reference evidence="1 2" key="1">
    <citation type="journal article" date="2019" name="Sci. Rep.">
        <title>Orb-weaving spider Araneus ventricosus genome elucidates the spidroin gene catalogue.</title>
        <authorList>
            <person name="Kono N."/>
            <person name="Nakamura H."/>
            <person name="Ohtoshi R."/>
            <person name="Moran D.A.P."/>
            <person name="Shinohara A."/>
            <person name="Yoshida Y."/>
            <person name="Fujiwara M."/>
            <person name="Mori M."/>
            <person name="Tomita M."/>
            <person name="Arakawa K."/>
        </authorList>
    </citation>
    <scope>NUCLEOTIDE SEQUENCE [LARGE SCALE GENOMIC DNA]</scope>
</reference>
<accession>A0A4Y2DIG6</accession>
<evidence type="ECO:0000313" key="1">
    <source>
        <dbReference type="EMBL" id="GBM16580.1"/>
    </source>
</evidence>
<sequence length="241" mass="27387">MGKQTGLGRSSFRVWLAIYWQDDTPWGFRPLRTIGTATSLEDITPFSSSRGILECGGQPFVYCAVEIRHSRLTLPARILLKVKNFFRCCTLEPTVGIIKRVSSLTSGRCMRVLAYHRTQNLSLQISVKISVFPSCISHFESPGEDRQATPNRQIFKTGKGTVRIKTFLAKESQPRQVESEWVEHAVDCPHFTQSERGILIADQRASFNFNWGKRGNLRNLVFPTCHTGQEERRVNSIWPTA</sequence>
<organism evidence="1 2">
    <name type="scientific">Araneus ventricosus</name>
    <name type="common">Orbweaver spider</name>
    <name type="synonym">Epeira ventricosa</name>
    <dbReference type="NCBI Taxonomy" id="182803"/>
    <lineage>
        <taxon>Eukaryota</taxon>
        <taxon>Metazoa</taxon>
        <taxon>Ecdysozoa</taxon>
        <taxon>Arthropoda</taxon>
        <taxon>Chelicerata</taxon>
        <taxon>Arachnida</taxon>
        <taxon>Araneae</taxon>
        <taxon>Araneomorphae</taxon>
        <taxon>Entelegynae</taxon>
        <taxon>Araneoidea</taxon>
        <taxon>Araneidae</taxon>
        <taxon>Araneus</taxon>
    </lineage>
</organism>
<proteinExistence type="predicted"/>
<name>A0A4Y2DIG6_ARAVE</name>
<keyword evidence="2" id="KW-1185">Reference proteome</keyword>
<dbReference type="AlphaFoldDB" id="A0A4Y2DIG6"/>
<evidence type="ECO:0000313" key="2">
    <source>
        <dbReference type="Proteomes" id="UP000499080"/>
    </source>
</evidence>
<protein>
    <submittedName>
        <fullName evidence="1">Uncharacterized protein</fullName>
    </submittedName>
</protein>